<proteinExistence type="predicted"/>
<gene>
    <name evidence="1" type="ORF">DYBT9275_01187</name>
</gene>
<sequence>MDKFIKAPGISSVDGMLQPVEINYKLADDTTVAGFGEFFTESATKEIIRRHWDSLAQKAVDGNIDDSIVAIEIGKEMLMMILSQKDCQGIRVYYASSVQATGDTNQPFIIDDQKCTLIAVGINEYGNELGVALENNLSNTNVKNLSLMTPGAVIVDDTMRSETNPPRTFASIKNIR</sequence>
<organism evidence="1 2">
    <name type="scientific">Dyadobacter helix</name>
    <dbReference type="NCBI Taxonomy" id="2822344"/>
    <lineage>
        <taxon>Bacteria</taxon>
        <taxon>Pseudomonadati</taxon>
        <taxon>Bacteroidota</taxon>
        <taxon>Cytophagia</taxon>
        <taxon>Cytophagales</taxon>
        <taxon>Spirosomataceae</taxon>
        <taxon>Dyadobacter</taxon>
    </lineage>
</organism>
<dbReference type="AlphaFoldDB" id="A0A916J9U4"/>
<name>A0A916J9U4_9BACT</name>
<evidence type="ECO:0000313" key="2">
    <source>
        <dbReference type="Proteomes" id="UP000680038"/>
    </source>
</evidence>
<dbReference type="EMBL" id="CAJRAF010000001">
    <property type="protein sequence ID" value="CAG4993539.1"/>
    <property type="molecule type" value="Genomic_DNA"/>
</dbReference>
<comment type="caution">
    <text evidence="1">The sequence shown here is derived from an EMBL/GenBank/DDBJ whole genome shotgun (WGS) entry which is preliminary data.</text>
</comment>
<dbReference type="RefSeq" id="WP_215237867.1">
    <property type="nucleotide sequence ID" value="NZ_CAJRAF010000001.1"/>
</dbReference>
<reference evidence="1" key="1">
    <citation type="submission" date="2021-04" db="EMBL/GenBank/DDBJ databases">
        <authorList>
            <person name="Rodrigo-Torres L."/>
            <person name="Arahal R. D."/>
            <person name="Lucena T."/>
        </authorList>
    </citation>
    <scope>NUCLEOTIDE SEQUENCE</scope>
    <source>
        <strain evidence="1">CECT 9275</strain>
    </source>
</reference>
<protein>
    <submittedName>
        <fullName evidence="1">Uncharacterized protein</fullName>
    </submittedName>
</protein>
<dbReference type="Proteomes" id="UP000680038">
    <property type="component" value="Unassembled WGS sequence"/>
</dbReference>
<accession>A0A916J9U4</accession>
<keyword evidence="2" id="KW-1185">Reference proteome</keyword>
<evidence type="ECO:0000313" key="1">
    <source>
        <dbReference type="EMBL" id="CAG4993539.1"/>
    </source>
</evidence>